<evidence type="ECO:0000256" key="4">
    <source>
        <dbReference type="ARBA" id="ARBA00023163"/>
    </source>
</evidence>
<protein>
    <submittedName>
        <fullName evidence="6">DNA-binding transcriptional LysR family regulator</fullName>
    </submittedName>
</protein>
<evidence type="ECO:0000313" key="6">
    <source>
        <dbReference type="EMBL" id="MBB3121042.1"/>
    </source>
</evidence>
<dbReference type="InterPro" id="IPR058163">
    <property type="entry name" value="LysR-type_TF_proteobact-type"/>
</dbReference>
<dbReference type="EMBL" id="JACHXD010000013">
    <property type="protein sequence ID" value="MBB3121042.1"/>
    <property type="molecule type" value="Genomic_DNA"/>
</dbReference>
<sequence>MDGLSSIAAFVRAAETLSYVAAGRQLGISASAVGKGVMRLEARLGVRLLQRSTRRIGLTDAGALFYERCQRILADLGEAEAEMLHLMDAPRGKLRVSTPAVYYRVLLPLLAEFMQRYPEIELELDFNDRRVDVVADGFDVVVRSGELHDSGLTARRLSGYRHLIVAAPAYFARHGQPRAPADLLEHACLHYRFHGNGKLREWQVDAPAPLPALPQTLVCNNIEALIGAALRGLGLAYLPDFLVNDYLRDGQLQAVLGEHVDDGGQFWLLWPSSRQMAPKLRVFVDFLCERLQAG</sequence>
<keyword evidence="4" id="KW-0804">Transcription</keyword>
<feature type="domain" description="HTH lysR-type" evidence="5">
    <location>
        <begin position="1"/>
        <end position="59"/>
    </location>
</feature>
<evidence type="ECO:0000256" key="2">
    <source>
        <dbReference type="ARBA" id="ARBA00023015"/>
    </source>
</evidence>
<dbReference type="Pfam" id="PF03466">
    <property type="entry name" value="LysR_substrate"/>
    <property type="match status" value="1"/>
</dbReference>
<dbReference type="PANTHER" id="PTHR30537">
    <property type="entry name" value="HTH-TYPE TRANSCRIPTIONAL REGULATOR"/>
    <property type="match status" value="1"/>
</dbReference>
<dbReference type="Gene3D" id="3.40.190.290">
    <property type="match status" value="1"/>
</dbReference>
<organism evidence="6 7">
    <name type="scientific">Pseudoduganella violacea</name>
    <dbReference type="NCBI Taxonomy" id="1715466"/>
    <lineage>
        <taxon>Bacteria</taxon>
        <taxon>Pseudomonadati</taxon>
        <taxon>Pseudomonadota</taxon>
        <taxon>Betaproteobacteria</taxon>
        <taxon>Burkholderiales</taxon>
        <taxon>Oxalobacteraceae</taxon>
        <taxon>Telluria group</taxon>
        <taxon>Pseudoduganella</taxon>
    </lineage>
</organism>
<dbReference type="GO" id="GO:0003700">
    <property type="term" value="F:DNA-binding transcription factor activity"/>
    <property type="evidence" value="ECO:0007669"/>
    <property type="project" value="InterPro"/>
</dbReference>
<name>A0A7W5FVQ1_9BURK</name>
<proteinExistence type="inferred from homology"/>
<accession>A0A7W5FVQ1</accession>
<gene>
    <name evidence="6" type="ORF">FHS03_004115</name>
</gene>
<evidence type="ECO:0000256" key="3">
    <source>
        <dbReference type="ARBA" id="ARBA00023125"/>
    </source>
</evidence>
<dbReference type="Proteomes" id="UP000541535">
    <property type="component" value="Unassembled WGS sequence"/>
</dbReference>
<dbReference type="RefSeq" id="WP_183442784.1">
    <property type="nucleotide sequence ID" value="NZ_JACHXD010000013.1"/>
</dbReference>
<dbReference type="GO" id="GO:0043565">
    <property type="term" value="F:sequence-specific DNA binding"/>
    <property type="evidence" value="ECO:0007669"/>
    <property type="project" value="TreeGrafter"/>
</dbReference>
<comment type="caution">
    <text evidence="6">The sequence shown here is derived from an EMBL/GenBank/DDBJ whole genome shotgun (WGS) entry which is preliminary data.</text>
</comment>
<dbReference type="FunFam" id="1.10.10.10:FF:000001">
    <property type="entry name" value="LysR family transcriptional regulator"/>
    <property type="match status" value="1"/>
</dbReference>
<keyword evidence="3 6" id="KW-0238">DNA-binding</keyword>
<dbReference type="AlphaFoldDB" id="A0A7W5FVQ1"/>
<dbReference type="CDD" id="cd08476">
    <property type="entry name" value="PBP2_CrgA_like_7"/>
    <property type="match status" value="1"/>
</dbReference>
<dbReference type="InterPro" id="IPR036390">
    <property type="entry name" value="WH_DNA-bd_sf"/>
</dbReference>
<dbReference type="GO" id="GO:0006351">
    <property type="term" value="P:DNA-templated transcription"/>
    <property type="evidence" value="ECO:0007669"/>
    <property type="project" value="TreeGrafter"/>
</dbReference>
<comment type="similarity">
    <text evidence="1">Belongs to the LysR transcriptional regulatory family.</text>
</comment>
<evidence type="ECO:0000313" key="7">
    <source>
        <dbReference type="Proteomes" id="UP000541535"/>
    </source>
</evidence>
<dbReference type="SUPFAM" id="SSF46785">
    <property type="entry name" value="Winged helix' DNA-binding domain"/>
    <property type="match status" value="1"/>
</dbReference>
<evidence type="ECO:0000259" key="5">
    <source>
        <dbReference type="PROSITE" id="PS50931"/>
    </source>
</evidence>
<dbReference type="PROSITE" id="PS50931">
    <property type="entry name" value="HTH_LYSR"/>
    <property type="match status" value="1"/>
</dbReference>
<keyword evidence="7" id="KW-1185">Reference proteome</keyword>
<dbReference type="PANTHER" id="PTHR30537:SF72">
    <property type="entry name" value="LYSR FAMILY TRANSCRIPTIONAL REGULATOR"/>
    <property type="match status" value="1"/>
</dbReference>
<dbReference type="InterPro" id="IPR036388">
    <property type="entry name" value="WH-like_DNA-bd_sf"/>
</dbReference>
<dbReference type="Pfam" id="PF00126">
    <property type="entry name" value="HTH_1"/>
    <property type="match status" value="1"/>
</dbReference>
<dbReference type="InterPro" id="IPR000847">
    <property type="entry name" value="LysR_HTH_N"/>
</dbReference>
<keyword evidence="2" id="KW-0805">Transcription regulation</keyword>
<dbReference type="InterPro" id="IPR005119">
    <property type="entry name" value="LysR_subst-bd"/>
</dbReference>
<evidence type="ECO:0000256" key="1">
    <source>
        <dbReference type="ARBA" id="ARBA00009437"/>
    </source>
</evidence>
<dbReference type="SUPFAM" id="SSF53850">
    <property type="entry name" value="Periplasmic binding protein-like II"/>
    <property type="match status" value="1"/>
</dbReference>
<dbReference type="Gene3D" id="1.10.10.10">
    <property type="entry name" value="Winged helix-like DNA-binding domain superfamily/Winged helix DNA-binding domain"/>
    <property type="match status" value="1"/>
</dbReference>
<reference evidence="6 7" key="1">
    <citation type="submission" date="2020-08" db="EMBL/GenBank/DDBJ databases">
        <title>Genomic Encyclopedia of Type Strains, Phase III (KMG-III): the genomes of soil and plant-associated and newly described type strains.</title>
        <authorList>
            <person name="Whitman W."/>
        </authorList>
    </citation>
    <scope>NUCLEOTIDE SEQUENCE [LARGE SCALE GENOMIC DNA]</scope>
    <source>
        <strain evidence="6 7">CECT 8897</strain>
    </source>
</reference>